<evidence type="ECO:0000256" key="2">
    <source>
        <dbReference type="ARBA" id="ARBA00022692"/>
    </source>
</evidence>
<accession>A0AAJ6YC69</accession>
<comment type="similarity">
    <text evidence="7">Belongs to the SPRING family.</text>
</comment>
<evidence type="ECO:0000313" key="11">
    <source>
        <dbReference type="RefSeq" id="XP_011495085.1"/>
    </source>
</evidence>
<reference evidence="11" key="1">
    <citation type="submission" date="2025-08" db="UniProtKB">
        <authorList>
            <consortium name="RefSeq"/>
        </authorList>
    </citation>
    <scope>IDENTIFICATION</scope>
</reference>
<keyword evidence="6" id="KW-0325">Glycoprotein</keyword>
<keyword evidence="3 9" id="KW-1133">Transmembrane helix</keyword>
<organism evidence="10 11">
    <name type="scientific">Ceratosolen solmsi marchali</name>
    <dbReference type="NCBI Taxonomy" id="326594"/>
    <lineage>
        <taxon>Eukaryota</taxon>
        <taxon>Metazoa</taxon>
        <taxon>Ecdysozoa</taxon>
        <taxon>Arthropoda</taxon>
        <taxon>Hexapoda</taxon>
        <taxon>Insecta</taxon>
        <taxon>Pterygota</taxon>
        <taxon>Neoptera</taxon>
        <taxon>Endopterygota</taxon>
        <taxon>Hymenoptera</taxon>
        <taxon>Apocrita</taxon>
        <taxon>Proctotrupomorpha</taxon>
        <taxon>Chalcidoidea</taxon>
        <taxon>Agaonidae</taxon>
        <taxon>Agaoninae</taxon>
        <taxon>Ceratosolen</taxon>
    </lineage>
</organism>
<evidence type="ECO:0000256" key="5">
    <source>
        <dbReference type="ARBA" id="ARBA00023136"/>
    </source>
</evidence>
<evidence type="ECO:0000256" key="9">
    <source>
        <dbReference type="SAM" id="Phobius"/>
    </source>
</evidence>
<evidence type="ECO:0000256" key="8">
    <source>
        <dbReference type="ARBA" id="ARBA00023485"/>
    </source>
</evidence>
<dbReference type="AlphaFoldDB" id="A0AAJ6YC69"/>
<name>A0AAJ6YC69_9HYME</name>
<protein>
    <recommendedName>
        <fullName evidence="8">SREBP regulating gene protein</fullName>
    </recommendedName>
</protein>
<dbReference type="GeneID" id="105360012"/>
<evidence type="ECO:0000256" key="7">
    <source>
        <dbReference type="ARBA" id="ARBA00023461"/>
    </source>
</evidence>
<evidence type="ECO:0000256" key="4">
    <source>
        <dbReference type="ARBA" id="ARBA00023034"/>
    </source>
</evidence>
<dbReference type="Pfam" id="PF10218">
    <property type="entry name" value="SPRING1"/>
    <property type="match status" value="1"/>
</dbReference>
<dbReference type="PANTHER" id="PTHR13481">
    <property type="entry name" value="SREBP REGULATING GENE PROTEIN"/>
    <property type="match status" value="1"/>
</dbReference>
<dbReference type="KEGG" id="csol:105360012"/>
<sequence>MIACFNLFKYARRRLIFGLLFAFLFVYCIFSLLHFEKGLIFGNDFDDIDNINLGDNSNEILNSEEEDGELIKSSDKSLLWHMEVLNDGGNTKSVELVNVEKYVNNETSLRQCRNSIQDKFLIVDEKGYVCSRYELSNGCCNAQILENTSSYSVPLIRNRYTCKTCNPQGCCTIFEYCVSCCLDPKKIKKKKGLNFNQLYKNKLKLKQGEDILKLRLRSLDRFQLCLAACRTSSLSVHENTYKNPYYKYCYILQLSSNN</sequence>
<dbReference type="RefSeq" id="XP_011495085.1">
    <property type="nucleotide sequence ID" value="XM_011496783.1"/>
</dbReference>
<evidence type="ECO:0000313" key="10">
    <source>
        <dbReference type="Proteomes" id="UP000695007"/>
    </source>
</evidence>
<evidence type="ECO:0000256" key="3">
    <source>
        <dbReference type="ARBA" id="ARBA00022989"/>
    </source>
</evidence>
<evidence type="ECO:0000256" key="1">
    <source>
        <dbReference type="ARBA" id="ARBA00004194"/>
    </source>
</evidence>
<comment type="subcellular location">
    <subcellularLocation>
        <location evidence="1">Golgi apparatus membrane</location>
        <topology evidence="1">Single-pass membrane protein</topology>
    </subcellularLocation>
</comment>
<feature type="non-terminal residue" evidence="11">
    <location>
        <position position="258"/>
    </location>
</feature>
<dbReference type="InterPro" id="IPR019352">
    <property type="entry name" value="SPRING1"/>
</dbReference>
<keyword evidence="2 9" id="KW-0812">Transmembrane</keyword>
<keyword evidence="4" id="KW-0333">Golgi apparatus</keyword>
<evidence type="ECO:0000256" key="6">
    <source>
        <dbReference type="ARBA" id="ARBA00023180"/>
    </source>
</evidence>
<dbReference type="GO" id="GO:2000640">
    <property type="term" value="P:positive regulation of SREBP signaling pathway"/>
    <property type="evidence" value="ECO:0007669"/>
    <property type="project" value="InterPro"/>
</dbReference>
<dbReference type="PANTHER" id="PTHR13481:SF0">
    <property type="entry name" value="SREBP REGULATING GENE PROTEIN"/>
    <property type="match status" value="1"/>
</dbReference>
<dbReference type="Proteomes" id="UP000695007">
    <property type="component" value="Unplaced"/>
</dbReference>
<gene>
    <name evidence="11" type="primary">LOC105360012</name>
</gene>
<dbReference type="GO" id="GO:0000139">
    <property type="term" value="C:Golgi membrane"/>
    <property type="evidence" value="ECO:0007669"/>
    <property type="project" value="UniProtKB-SubCell"/>
</dbReference>
<keyword evidence="10" id="KW-1185">Reference proteome</keyword>
<proteinExistence type="inferred from homology"/>
<keyword evidence="5 9" id="KW-0472">Membrane</keyword>
<feature type="transmembrane region" description="Helical" evidence="9">
    <location>
        <begin position="15"/>
        <end position="35"/>
    </location>
</feature>